<organism evidence="2 3">
    <name type="scientific">Capronia coronata CBS 617.96</name>
    <dbReference type="NCBI Taxonomy" id="1182541"/>
    <lineage>
        <taxon>Eukaryota</taxon>
        <taxon>Fungi</taxon>
        <taxon>Dikarya</taxon>
        <taxon>Ascomycota</taxon>
        <taxon>Pezizomycotina</taxon>
        <taxon>Eurotiomycetes</taxon>
        <taxon>Chaetothyriomycetidae</taxon>
        <taxon>Chaetothyriales</taxon>
        <taxon>Herpotrichiellaceae</taxon>
        <taxon>Capronia</taxon>
    </lineage>
</organism>
<name>W9Y851_9EURO</name>
<keyword evidence="1" id="KW-1133">Transmembrane helix</keyword>
<dbReference type="EMBL" id="AMWN01000011">
    <property type="protein sequence ID" value="EXJ78579.1"/>
    <property type="molecule type" value="Genomic_DNA"/>
</dbReference>
<keyword evidence="1" id="KW-0812">Transmembrane</keyword>
<dbReference type="STRING" id="1182541.W9Y851"/>
<feature type="transmembrane region" description="Helical" evidence="1">
    <location>
        <begin position="20"/>
        <end position="42"/>
    </location>
</feature>
<dbReference type="eggNOG" id="ENOG502S5WH">
    <property type="taxonomic scope" value="Eukaryota"/>
</dbReference>
<dbReference type="Proteomes" id="UP000019484">
    <property type="component" value="Unassembled WGS sequence"/>
</dbReference>
<dbReference type="RefSeq" id="XP_007728027.1">
    <property type="nucleotide sequence ID" value="XM_007729837.1"/>
</dbReference>
<dbReference type="PANTHER" id="PTHR41390:SF1">
    <property type="entry name" value="NADH-UBIQUINONE OXIDOREDUCTASE 213 KDA SUBUNIT"/>
    <property type="match status" value="1"/>
</dbReference>
<dbReference type="AlphaFoldDB" id="W9Y851"/>
<evidence type="ECO:0000313" key="2">
    <source>
        <dbReference type="EMBL" id="EXJ78579.1"/>
    </source>
</evidence>
<evidence type="ECO:0000256" key="1">
    <source>
        <dbReference type="SAM" id="Phobius"/>
    </source>
</evidence>
<dbReference type="HOGENOM" id="CLU_094649_0_0_1"/>
<protein>
    <submittedName>
        <fullName evidence="2">Uncharacterized protein</fullName>
    </submittedName>
</protein>
<sequence>MAEGQSQTLERALVSPFYPALSVGVATGALGVAYGGIVSVLIQSPRPKTYTTLTGIQWFCGGTAFFCPFPTYVLRNKSDFFPDCRNALLAGPLSRDRGIERIAASGLAGACTGAVVSAFLPRGSIIPGSIMLGVFAAASQAVVNTMDDSTPDQSVSSGWKQKLAGLMPMKSLTDEEYGSLLQEKLLKLDVEIAILDDQIANLKAASQQQAQSQSGTPKDATT</sequence>
<reference evidence="2 3" key="1">
    <citation type="submission" date="2013-03" db="EMBL/GenBank/DDBJ databases">
        <title>The Genome Sequence of Capronia coronata CBS 617.96.</title>
        <authorList>
            <consortium name="The Broad Institute Genomics Platform"/>
            <person name="Cuomo C."/>
            <person name="de Hoog S."/>
            <person name="Gorbushina A."/>
            <person name="Walker B."/>
            <person name="Young S.K."/>
            <person name="Zeng Q."/>
            <person name="Gargeya S."/>
            <person name="Fitzgerald M."/>
            <person name="Haas B."/>
            <person name="Abouelleil A."/>
            <person name="Allen A.W."/>
            <person name="Alvarado L."/>
            <person name="Arachchi H.M."/>
            <person name="Berlin A.M."/>
            <person name="Chapman S.B."/>
            <person name="Gainer-Dewar J."/>
            <person name="Goldberg J."/>
            <person name="Griggs A."/>
            <person name="Gujja S."/>
            <person name="Hansen M."/>
            <person name="Howarth C."/>
            <person name="Imamovic A."/>
            <person name="Ireland A."/>
            <person name="Larimer J."/>
            <person name="McCowan C."/>
            <person name="Murphy C."/>
            <person name="Pearson M."/>
            <person name="Poon T.W."/>
            <person name="Priest M."/>
            <person name="Roberts A."/>
            <person name="Saif S."/>
            <person name="Shea T."/>
            <person name="Sisk P."/>
            <person name="Sykes S."/>
            <person name="Wortman J."/>
            <person name="Nusbaum C."/>
            <person name="Birren B."/>
        </authorList>
    </citation>
    <scope>NUCLEOTIDE SEQUENCE [LARGE SCALE GENOMIC DNA]</scope>
    <source>
        <strain evidence="2 3">CBS 617.96</strain>
    </source>
</reference>
<dbReference type="PANTHER" id="PTHR41390">
    <property type="entry name" value="CHROMOSOME 7, WHOLE GENOME SHOTGUN SEQUENCE"/>
    <property type="match status" value="1"/>
</dbReference>
<comment type="caution">
    <text evidence="2">The sequence shown here is derived from an EMBL/GenBank/DDBJ whole genome shotgun (WGS) entry which is preliminary data.</text>
</comment>
<evidence type="ECO:0000313" key="3">
    <source>
        <dbReference type="Proteomes" id="UP000019484"/>
    </source>
</evidence>
<proteinExistence type="predicted"/>
<keyword evidence="1" id="KW-0472">Membrane</keyword>
<keyword evidence="3" id="KW-1185">Reference proteome</keyword>
<accession>W9Y851</accession>
<gene>
    <name evidence="2" type="ORF">A1O1_08980</name>
</gene>
<dbReference type="GeneID" id="19163826"/>
<dbReference type="OrthoDB" id="432685at2759"/>